<dbReference type="SUPFAM" id="SSF51905">
    <property type="entry name" value="FAD/NAD(P)-binding domain"/>
    <property type="match status" value="1"/>
</dbReference>
<dbReference type="Pfam" id="PF01266">
    <property type="entry name" value="DAO"/>
    <property type="match status" value="1"/>
</dbReference>
<protein>
    <submittedName>
        <fullName evidence="3">FAD-dependent oxidoreductase</fullName>
    </submittedName>
</protein>
<dbReference type="RefSeq" id="WP_157667284.1">
    <property type="nucleotide sequence ID" value="NZ_CP020474.1"/>
</dbReference>
<proteinExistence type="predicted"/>
<evidence type="ECO:0000313" key="4">
    <source>
        <dbReference type="Proteomes" id="UP000192273"/>
    </source>
</evidence>
<evidence type="ECO:0000259" key="2">
    <source>
        <dbReference type="Pfam" id="PF01266"/>
    </source>
</evidence>
<dbReference type="Gene3D" id="3.50.50.60">
    <property type="entry name" value="FAD/NAD(P)-binding domain"/>
    <property type="match status" value="1"/>
</dbReference>
<accession>A0A1V0RP64</accession>
<organism evidence="3 4">
    <name type="scientific">Roseovarius mucosus</name>
    <dbReference type="NCBI Taxonomy" id="215743"/>
    <lineage>
        <taxon>Bacteria</taxon>
        <taxon>Pseudomonadati</taxon>
        <taxon>Pseudomonadota</taxon>
        <taxon>Alphaproteobacteria</taxon>
        <taxon>Rhodobacterales</taxon>
        <taxon>Roseobacteraceae</taxon>
        <taxon>Roseovarius</taxon>
    </lineage>
</organism>
<dbReference type="AlphaFoldDB" id="A0A1V0RP64"/>
<dbReference type="Proteomes" id="UP000192273">
    <property type="component" value="Chromosome"/>
</dbReference>
<dbReference type="EMBL" id="CP020474">
    <property type="protein sequence ID" value="ARE83570.1"/>
    <property type="molecule type" value="Genomic_DNA"/>
</dbReference>
<gene>
    <name evidence="3" type="ORF">ROSMUCSMR3_02096</name>
</gene>
<dbReference type="OrthoDB" id="9815989at2"/>
<reference evidence="3 4" key="1">
    <citation type="submission" date="2017-03" db="EMBL/GenBank/DDBJ databases">
        <title>Genome Sequence of Roseovarius mucosus strain SMR3 Isolated from a culture of the Diatom Skeletonema marinoi.</title>
        <authorList>
            <person name="Topel M."/>
            <person name="Pinder M."/>
            <person name="Johansson O.N."/>
            <person name="Kourtchenko O."/>
            <person name="Godhe A."/>
            <person name="Clarke A.K."/>
        </authorList>
    </citation>
    <scope>NUCLEOTIDE SEQUENCE [LARGE SCALE GENOMIC DNA]</scope>
    <source>
        <strain evidence="3 4">SMR3</strain>
    </source>
</reference>
<dbReference type="GO" id="GO:0016491">
    <property type="term" value="F:oxidoreductase activity"/>
    <property type="evidence" value="ECO:0007669"/>
    <property type="project" value="UniProtKB-KW"/>
</dbReference>
<dbReference type="InterPro" id="IPR006076">
    <property type="entry name" value="FAD-dep_OxRdtase"/>
</dbReference>
<feature type="domain" description="FAD dependent oxidoreductase" evidence="2">
    <location>
        <begin position="13"/>
        <end position="229"/>
    </location>
</feature>
<dbReference type="KEGG" id="rmm:ROSMUCSMR3_02096"/>
<dbReference type="InterPro" id="IPR036188">
    <property type="entry name" value="FAD/NAD-bd_sf"/>
</dbReference>
<name>A0A1V0RP64_9RHOB</name>
<keyword evidence="4" id="KW-1185">Reference proteome</keyword>
<dbReference type="Gene3D" id="3.30.9.10">
    <property type="entry name" value="D-Amino Acid Oxidase, subunit A, domain 2"/>
    <property type="match status" value="1"/>
</dbReference>
<sequence>MSYRSATITGGPVAVIGSGLAGITAAMRLADAGLRVVLFERNETLFSGASAVCEGKIHLGYTYVLDSSHTTTRRLLSGAVRFRPILTRWIPEAGLGLSEKPFLYACPRDSMVPKDGVAAHLAQTQEEADSCGADLICKRDLRLRPLNASELGALFDTTEISAAWETNELASSPRTKRPFLLSALGAQPLVEARTKAEVTGITREDDHLVITWGADGLREKFGAVINASWEQRLRLDQYLNLSPPRQALHRFKCGLHLQSEDLAERTPNVTFVIGEYGDTVAYGDRVYASWYPAGMLKSEVALAPDPAPVCITPSTARHITEQSIAALARYMPGYGNALAEYTNDFEVRGGYISAWGTSGITDPNSGLHSRAEIGVTSLPRYHSINTGKYVMAPKYGEEAALRVLSEMGLDA</sequence>
<evidence type="ECO:0000313" key="3">
    <source>
        <dbReference type="EMBL" id="ARE83570.1"/>
    </source>
</evidence>
<evidence type="ECO:0000256" key="1">
    <source>
        <dbReference type="ARBA" id="ARBA00023002"/>
    </source>
</evidence>
<keyword evidence="1" id="KW-0560">Oxidoreductase</keyword>